<proteinExistence type="predicted"/>
<dbReference type="EMBL" id="KN846957">
    <property type="protein sequence ID" value="KIW71360.1"/>
    <property type="molecule type" value="Genomic_DNA"/>
</dbReference>
<dbReference type="Proteomes" id="UP000054266">
    <property type="component" value="Unassembled WGS sequence"/>
</dbReference>
<evidence type="ECO:0000313" key="3">
    <source>
        <dbReference type="EMBL" id="KIW71360.1"/>
    </source>
</evidence>
<feature type="compositionally biased region" description="Basic and acidic residues" evidence="1">
    <location>
        <begin position="1"/>
        <end position="13"/>
    </location>
</feature>
<dbReference type="HOGENOM" id="CLU_047427_1_0_1"/>
<reference evidence="3 4" key="1">
    <citation type="submission" date="2015-01" db="EMBL/GenBank/DDBJ databases">
        <title>The Genome Sequence of Capronia semiimmersa CBS27337.</title>
        <authorList>
            <consortium name="The Broad Institute Genomics Platform"/>
            <person name="Cuomo C."/>
            <person name="de Hoog S."/>
            <person name="Gorbushina A."/>
            <person name="Stielow B."/>
            <person name="Teixiera M."/>
            <person name="Abouelleil A."/>
            <person name="Chapman S.B."/>
            <person name="Priest M."/>
            <person name="Young S.K."/>
            <person name="Wortman J."/>
            <person name="Nusbaum C."/>
            <person name="Birren B."/>
        </authorList>
    </citation>
    <scope>NUCLEOTIDE SEQUENCE [LARGE SCALE GENOMIC DNA]</scope>
    <source>
        <strain evidence="3 4">CBS 27337</strain>
    </source>
</reference>
<dbReference type="AlphaFoldDB" id="A0A0D2FY35"/>
<dbReference type="STRING" id="5601.A0A0D2FY35"/>
<dbReference type="InterPro" id="IPR036047">
    <property type="entry name" value="F-box-like_dom_sf"/>
</dbReference>
<feature type="domain" description="F-box" evidence="2">
    <location>
        <begin position="118"/>
        <end position="170"/>
    </location>
</feature>
<dbReference type="PROSITE" id="PS50181">
    <property type="entry name" value="FBOX"/>
    <property type="match status" value="1"/>
</dbReference>
<feature type="region of interest" description="Disordered" evidence="1">
    <location>
        <begin position="1"/>
        <end position="48"/>
    </location>
</feature>
<evidence type="ECO:0000313" key="4">
    <source>
        <dbReference type="Proteomes" id="UP000054266"/>
    </source>
</evidence>
<gene>
    <name evidence="3" type="ORF">PV04_03541</name>
</gene>
<evidence type="ECO:0000259" key="2">
    <source>
        <dbReference type="PROSITE" id="PS50181"/>
    </source>
</evidence>
<accession>A0A0D2FY35</accession>
<evidence type="ECO:0000256" key="1">
    <source>
        <dbReference type="SAM" id="MobiDB-lite"/>
    </source>
</evidence>
<protein>
    <recommendedName>
        <fullName evidence="2">F-box domain-containing protein</fullName>
    </recommendedName>
</protein>
<sequence length="448" mass="51558">MLAESERRDRRGSQVEQAPDQKLGESHSHESLGFQSPQASAKPVAEALANSIDGQTTDESTEVPIHYVSNSARRRRKALVEDEPLIDTTAALAKHSKKTARLQKRQQKKQARKVHSEIQSLLDFPQELLLLILGFLEPSDVLTMLHLNKSMRALTIENERSIADDIMRRRYWVLKQCFPLPVPLETLPSVARPALMSEQWQERLRIHKNPYQHIKHIDPSYTCTCMSCVLAWNNLNIILDLAHWQQNLATRVPIPIIPRGTNPEWNVNLLQRHAAIVTKAMKSPLNYARILQLHLETTIRTIIRSGNWRKKGEKTSVPKPRTYHLTDAEAAAGTDNFLERSGPPSYQPIYMRDNYYSVEAFVPNRKWDKEEQKWVYYAKWPRPHENDLNWLVARFTPKAEYRGHGQLPGHVAEQNTAGSTTPSGNMTHPDARLMELTFPWEVKKEYSL</sequence>
<name>A0A0D2FY35_9EURO</name>
<organism evidence="3 4">
    <name type="scientific">Phialophora macrospora</name>
    <dbReference type="NCBI Taxonomy" id="1851006"/>
    <lineage>
        <taxon>Eukaryota</taxon>
        <taxon>Fungi</taxon>
        <taxon>Dikarya</taxon>
        <taxon>Ascomycota</taxon>
        <taxon>Pezizomycotina</taxon>
        <taxon>Eurotiomycetes</taxon>
        <taxon>Chaetothyriomycetidae</taxon>
        <taxon>Chaetothyriales</taxon>
        <taxon>Herpotrichiellaceae</taxon>
        <taxon>Phialophora</taxon>
    </lineage>
</organism>
<dbReference type="SUPFAM" id="SSF81383">
    <property type="entry name" value="F-box domain"/>
    <property type="match status" value="1"/>
</dbReference>
<keyword evidence="4" id="KW-1185">Reference proteome</keyword>
<dbReference type="InterPro" id="IPR001810">
    <property type="entry name" value="F-box_dom"/>
</dbReference>